<proteinExistence type="predicted"/>
<gene>
    <name evidence="1" type="ORF">C8A04DRAFT_11331</name>
</gene>
<evidence type="ECO:0000313" key="2">
    <source>
        <dbReference type="Proteomes" id="UP001302676"/>
    </source>
</evidence>
<name>A0AAN6V4Q7_9PEZI</name>
<organism evidence="1 2">
    <name type="scientific">Dichotomopilus funicola</name>
    <dbReference type="NCBI Taxonomy" id="1934379"/>
    <lineage>
        <taxon>Eukaryota</taxon>
        <taxon>Fungi</taxon>
        <taxon>Dikarya</taxon>
        <taxon>Ascomycota</taxon>
        <taxon>Pezizomycotina</taxon>
        <taxon>Sordariomycetes</taxon>
        <taxon>Sordariomycetidae</taxon>
        <taxon>Sordariales</taxon>
        <taxon>Chaetomiaceae</taxon>
        <taxon>Dichotomopilus</taxon>
    </lineage>
</organism>
<sequence length="180" mass="20304">MQTPTYQAIPTTETINNNNNNFTTNPTNSIHQPPHLNPLFQSKLAQLAFPLAPLVQLTTGAIHPSFPRTMLAFWLLTPSQLDSLAEFYHQRYPSRWTNQYPCPITWPEGMGLLEKRRRMGRFIGLRGCEVPWGGELEEEVMAMMGQSEEEIAEEARRARGGGGGGGDEVGEVRAKMGWWF</sequence>
<keyword evidence="2" id="KW-1185">Reference proteome</keyword>
<accession>A0AAN6V4Q7</accession>
<dbReference type="Proteomes" id="UP001302676">
    <property type="component" value="Unassembled WGS sequence"/>
</dbReference>
<reference evidence="1" key="1">
    <citation type="journal article" date="2023" name="Mol. Phylogenet. Evol.">
        <title>Genome-scale phylogeny and comparative genomics of the fungal order Sordariales.</title>
        <authorList>
            <person name="Hensen N."/>
            <person name="Bonometti L."/>
            <person name="Westerberg I."/>
            <person name="Brannstrom I.O."/>
            <person name="Guillou S."/>
            <person name="Cros-Aarteil S."/>
            <person name="Calhoun S."/>
            <person name="Haridas S."/>
            <person name="Kuo A."/>
            <person name="Mondo S."/>
            <person name="Pangilinan J."/>
            <person name="Riley R."/>
            <person name="LaButti K."/>
            <person name="Andreopoulos B."/>
            <person name="Lipzen A."/>
            <person name="Chen C."/>
            <person name="Yan M."/>
            <person name="Daum C."/>
            <person name="Ng V."/>
            <person name="Clum A."/>
            <person name="Steindorff A."/>
            <person name="Ohm R.A."/>
            <person name="Martin F."/>
            <person name="Silar P."/>
            <person name="Natvig D.O."/>
            <person name="Lalanne C."/>
            <person name="Gautier V."/>
            <person name="Ament-Velasquez S.L."/>
            <person name="Kruys A."/>
            <person name="Hutchinson M.I."/>
            <person name="Powell A.J."/>
            <person name="Barry K."/>
            <person name="Miller A.N."/>
            <person name="Grigoriev I.V."/>
            <person name="Debuchy R."/>
            <person name="Gladieux P."/>
            <person name="Hiltunen Thoren M."/>
            <person name="Johannesson H."/>
        </authorList>
    </citation>
    <scope>NUCLEOTIDE SEQUENCE</scope>
    <source>
        <strain evidence="1">CBS 141.50</strain>
    </source>
</reference>
<dbReference type="GeneID" id="87813539"/>
<dbReference type="RefSeq" id="XP_062638088.1">
    <property type="nucleotide sequence ID" value="XM_062776926.1"/>
</dbReference>
<evidence type="ECO:0000313" key="1">
    <source>
        <dbReference type="EMBL" id="KAK4144717.1"/>
    </source>
</evidence>
<reference evidence="1" key="2">
    <citation type="submission" date="2023-05" db="EMBL/GenBank/DDBJ databases">
        <authorList>
            <consortium name="Lawrence Berkeley National Laboratory"/>
            <person name="Steindorff A."/>
            <person name="Hensen N."/>
            <person name="Bonometti L."/>
            <person name="Westerberg I."/>
            <person name="Brannstrom I.O."/>
            <person name="Guillou S."/>
            <person name="Cros-Aarteil S."/>
            <person name="Calhoun S."/>
            <person name="Haridas S."/>
            <person name="Kuo A."/>
            <person name="Mondo S."/>
            <person name="Pangilinan J."/>
            <person name="Riley R."/>
            <person name="Labutti K."/>
            <person name="Andreopoulos B."/>
            <person name="Lipzen A."/>
            <person name="Chen C."/>
            <person name="Yanf M."/>
            <person name="Daum C."/>
            <person name="Ng V."/>
            <person name="Clum A."/>
            <person name="Ohm R."/>
            <person name="Martin F."/>
            <person name="Silar P."/>
            <person name="Natvig D."/>
            <person name="Lalanne C."/>
            <person name="Gautier V."/>
            <person name="Ament-Velasquez S.L."/>
            <person name="Kruys A."/>
            <person name="Hutchinson M.I."/>
            <person name="Powell A.J."/>
            <person name="Barry K."/>
            <person name="Miller A.N."/>
            <person name="Grigoriev I.V."/>
            <person name="Debuchy R."/>
            <person name="Gladieux P."/>
            <person name="Thoren M.H."/>
            <person name="Johannesson H."/>
        </authorList>
    </citation>
    <scope>NUCLEOTIDE SEQUENCE</scope>
    <source>
        <strain evidence="1">CBS 141.50</strain>
    </source>
</reference>
<dbReference type="EMBL" id="MU853575">
    <property type="protein sequence ID" value="KAK4144717.1"/>
    <property type="molecule type" value="Genomic_DNA"/>
</dbReference>
<protein>
    <submittedName>
        <fullName evidence="1">Uncharacterized protein</fullName>
    </submittedName>
</protein>
<dbReference type="AlphaFoldDB" id="A0AAN6V4Q7"/>
<comment type="caution">
    <text evidence="1">The sequence shown here is derived from an EMBL/GenBank/DDBJ whole genome shotgun (WGS) entry which is preliminary data.</text>
</comment>